<gene>
    <name evidence="2" type="ORF">ODALV1_LOCUS26251</name>
</gene>
<keyword evidence="3" id="KW-1185">Reference proteome</keyword>
<comment type="caution">
    <text evidence="2">The sequence shown here is derived from an EMBL/GenBank/DDBJ whole genome shotgun (WGS) entry which is preliminary data.</text>
</comment>
<evidence type="ECO:0000313" key="3">
    <source>
        <dbReference type="Proteomes" id="UP001642540"/>
    </source>
</evidence>
<name>A0ABP1RUE6_9HEXA</name>
<feature type="compositionally biased region" description="Acidic residues" evidence="1">
    <location>
        <begin position="64"/>
        <end position="94"/>
    </location>
</feature>
<sequence>MLIKEEETEGIVSQQGLLKSLSIQLGIEKSHRNRVEELRKTILFKCQSNKDSPNSERVHFQERLDEEIDVKEELESHDEDDEDGFDASDDTNFF</sequence>
<dbReference type="EMBL" id="CAXLJM020000110">
    <property type="protein sequence ID" value="CAL8136025.1"/>
    <property type="molecule type" value="Genomic_DNA"/>
</dbReference>
<feature type="region of interest" description="Disordered" evidence="1">
    <location>
        <begin position="49"/>
        <end position="94"/>
    </location>
</feature>
<proteinExistence type="predicted"/>
<organism evidence="2 3">
    <name type="scientific">Orchesella dallaii</name>
    <dbReference type="NCBI Taxonomy" id="48710"/>
    <lineage>
        <taxon>Eukaryota</taxon>
        <taxon>Metazoa</taxon>
        <taxon>Ecdysozoa</taxon>
        <taxon>Arthropoda</taxon>
        <taxon>Hexapoda</taxon>
        <taxon>Collembola</taxon>
        <taxon>Entomobryomorpha</taxon>
        <taxon>Entomobryoidea</taxon>
        <taxon>Orchesellidae</taxon>
        <taxon>Orchesellinae</taxon>
        <taxon>Orchesella</taxon>
    </lineage>
</organism>
<reference evidence="2 3" key="1">
    <citation type="submission" date="2024-08" db="EMBL/GenBank/DDBJ databases">
        <authorList>
            <person name="Cucini C."/>
            <person name="Frati F."/>
        </authorList>
    </citation>
    <scope>NUCLEOTIDE SEQUENCE [LARGE SCALE GENOMIC DNA]</scope>
</reference>
<evidence type="ECO:0000313" key="2">
    <source>
        <dbReference type="EMBL" id="CAL8136025.1"/>
    </source>
</evidence>
<protein>
    <submittedName>
        <fullName evidence="2">Uncharacterized protein</fullName>
    </submittedName>
</protein>
<evidence type="ECO:0000256" key="1">
    <source>
        <dbReference type="SAM" id="MobiDB-lite"/>
    </source>
</evidence>
<feature type="compositionally biased region" description="Basic and acidic residues" evidence="1">
    <location>
        <begin position="53"/>
        <end position="63"/>
    </location>
</feature>
<accession>A0ABP1RUE6</accession>
<dbReference type="Proteomes" id="UP001642540">
    <property type="component" value="Unassembled WGS sequence"/>
</dbReference>